<dbReference type="OrthoDB" id="4029802at2"/>
<dbReference type="PANTHER" id="PTHR42847:SF4">
    <property type="entry name" value="ALKANESULFONATE MONOOXYGENASE-RELATED"/>
    <property type="match status" value="1"/>
</dbReference>
<evidence type="ECO:0000313" key="7">
    <source>
        <dbReference type="Proteomes" id="UP000069443"/>
    </source>
</evidence>
<dbReference type="PANTHER" id="PTHR42847">
    <property type="entry name" value="ALKANESULFONATE MONOOXYGENASE"/>
    <property type="match status" value="1"/>
</dbReference>
<dbReference type="STRING" id="228230.RMCC_4870"/>
<dbReference type="GO" id="GO:0008726">
    <property type="term" value="F:alkanesulfonate monooxygenase activity"/>
    <property type="evidence" value="ECO:0007669"/>
    <property type="project" value="TreeGrafter"/>
</dbReference>
<evidence type="ECO:0000256" key="3">
    <source>
        <dbReference type="ARBA" id="ARBA00023002"/>
    </source>
</evidence>
<dbReference type="GO" id="GO:0046306">
    <property type="term" value="P:alkanesulfonate catabolic process"/>
    <property type="evidence" value="ECO:0007669"/>
    <property type="project" value="TreeGrafter"/>
</dbReference>
<keyword evidence="2" id="KW-0288">FMN</keyword>
<gene>
    <name evidence="6" type="ORF">RMCC_4870</name>
</gene>
<comment type="caution">
    <text evidence="6">The sequence shown here is derived from an EMBL/GenBank/DDBJ whole genome shotgun (WGS) entry which is preliminary data.</text>
</comment>
<evidence type="ECO:0000256" key="4">
    <source>
        <dbReference type="ARBA" id="ARBA00023033"/>
    </source>
</evidence>
<dbReference type="Pfam" id="PF00296">
    <property type="entry name" value="Bac_luciferase"/>
    <property type="match status" value="1"/>
</dbReference>
<dbReference type="Proteomes" id="UP000069443">
    <property type="component" value="Unassembled WGS sequence"/>
</dbReference>
<evidence type="ECO:0000256" key="1">
    <source>
        <dbReference type="ARBA" id="ARBA00022630"/>
    </source>
</evidence>
<evidence type="ECO:0000313" key="6">
    <source>
        <dbReference type="EMBL" id="GAS97905.1"/>
    </source>
</evidence>
<dbReference type="InterPro" id="IPR011251">
    <property type="entry name" value="Luciferase-like_dom"/>
</dbReference>
<dbReference type="NCBIfam" id="TIGR03560">
    <property type="entry name" value="F420_Rv1855c"/>
    <property type="match status" value="1"/>
</dbReference>
<dbReference type="SUPFAM" id="SSF51679">
    <property type="entry name" value="Bacterial luciferase-like"/>
    <property type="match status" value="1"/>
</dbReference>
<keyword evidence="3" id="KW-0560">Oxidoreductase</keyword>
<dbReference type="InterPro" id="IPR036661">
    <property type="entry name" value="Luciferase-like_sf"/>
</dbReference>
<keyword evidence="7" id="KW-1185">Reference proteome</keyword>
<dbReference type="Gene3D" id="3.20.20.30">
    <property type="entry name" value="Luciferase-like domain"/>
    <property type="match status" value="1"/>
</dbReference>
<dbReference type="EMBL" id="BCSY01000076">
    <property type="protein sequence ID" value="GAS97905.1"/>
    <property type="molecule type" value="Genomic_DNA"/>
</dbReference>
<reference evidence="7" key="2">
    <citation type="submission" date="2016-02" db="EMBL/GenBank/DDBJ databases">
        <title>Draft genome sequence of five rapidly growing Mycobacterium species.</title>
        <authorList>
            <person name="Katahira K."/>
            <person name="Gotou Y."/>
            <person name="Iida K."/>
            <person name="Ogura Y."/>
            <person name="Hayashi T."/>
        </authorList>
    </citation>
    <scope>NUCLEOTIDE SEQUENCE [LARGE SCALE GENOMIC DNA]</scope>
    <source>
        <strain evidence="7">JCM15298</strain>
    </source>
</reference>
<feature type="domain" description="Luciferase-like" evidence="5">
    <location>
        <begin position="6"/>
        <end position="252"/>
    </location>
</feature>
<evidence type="ECO:0000256" key="2">
    <source>
        <dbReference type="ARBA" id="ARBA00022643"/>
    </source>
</evidence>
<reference evidence="7" key="1">
    <citation type="journal article" date="2016" name="Genome Announc.">
        <title>Draft Genome Sequences of Five Rapidly Growing Mycobacterium Species, M. thermoresistibile, M. fortuitum subsp. acetamidolyticum, M. canariasense, M. brisbanense, and M. novocastrense.</title>
        <authorList>
            <person name="Katahira K."/>
            <person name="Ogura Y."/>
            <person name="Gotoh Y."/>
            <person name="Hayashi T."/>
        </authorList>
    </citation>
    <scope>NUCLEOTIDE SEQUENCE [LARGE SCALE GENOMIC DNA]</scope>
    <source>
        <strain evidence="7">JCM15298</strain>
    </source>
</reference>
<dbReference type="InterPro" id="IPR019952">
    <property type="entry name" value="F420_OxRdatse_Rv1855c_pred"/>
</dbReference>
<dbReference type="InterPro" id="IPR050172">
    <property type="entry name" value="SsuD_RutA_monooxygenase"/>
</dbReference>
<dbReference type="AlphaFoldDB" id="A0A117IBG0"/>
<keyword evidence="1" id="KW-0285">Flavoprotein</keyword>
<sequence length="312" mass="33296">MGTTDFRVFVEPQQGATYGDQLAVAQAAEKLGFSAFFRSDHYLAMSGDGLPGPTDSWVTLGGIARETSTIRLGTMVTSATFRHPGPLAIAVAQVDEMSGGRVELGIGAGWFEDEHQAYAIPFPPLGERFDRLTEQLQILTGLWGTPVGETFDHTGKHYTVKDSPALPKPVQRPLPIIVGGGGPKRTPALTAQFAGEFNMPFAPLDKLTEQFGRVGAAVDAAGRAPDSLVYSAAFVLCAGRDEAELTRRAAAIGRELDEMRGNSPTVGTPAEIADKLGGYLDAGVQRVYLQVLDMSDLDHLDFFVSEVIGQLG</sequence>
<proteinExistence type="predicted"/>
<dbReference type="RefSeq" id="WP_062658718.1">
    <property type="nucleotide sequence ID" value="NZ_BCSY01000076.1"/>
</dbReference>
<organism evidence="6 7">
    <name type="scientific">Mycolicibacterium canariasense</name>
    <name type="common">Mycobacterium canariasense</name>
    <dbReference type="NCBI Taxonomy" id="228230"/>
    <lineage>
        <taxon>Bacteria</taxon>
        <taxon>Bacillati</taxon>
        <taxon>Actinomycetota</taxon>
        <taxon>Actinomycetes</taxon>
        <taxon>Mycobacteriales</taxon>
        <taxon>Mycobacteriaceae</taxon>
        <taxon>Mycolicibacterium</taxon>
    </lineage>
</organism>
<protein>
    <submittedName>
        <fullName evidence="6">Monooxygenase</fullName>
    </submittedName>
</protein>
<name>A0A117IBG0_MYCCR</name>
<keyword evidence="4 6" id="KW-0503">Monooxygenase</keyword>
<accession>A0A117IBG0</accession>
<evidence type="ECO:0000259" key="5">
    <source>
        <dbReference type="Pfam" id="PF00296"/>
    </source>
</evidence>